<sequence length="131" mass="15001">MNKKFPWSIVFDSCPHNKTYNVYKEEYAKANVNYWQAAMLQANVVGSVVPTHRDHNCNAHGGKGHTLENALAPLVCKQMYQEVTSTAWRTNTFSFDNGNNFWRFLKSPLARPDLIHFLALRLDPSACRNRG</sequence>
<reference evidence="1" key="1">
    <citation type="journal article" date="2020" name="Stud. Mycol.">
        <title>101 Dothideomycetes genomes: a test case for predicting lifestyles and emergence of pathogens.</title>
        <authorList>
            <person name="Haridas S."/>
            <person name="Albert R."/>
            <person name="Binder M."/>
            <person name="Bloem J."/>
            <person name="Labutti K."/>
            <person name="Salamov A."/>
            <person name="Andreopoulos B."/>
            <person name="Baker S."/>
            <person name="Barry K."/>
            <person name="Bills G."/>
            <person name="Bluhm B."/>
            <person name="Cannon C."/>
            <person name="Castanera R."/>
            <person name="Culley D."/>
            <person name="Daum C."/>
            <person name="Ezra D."/>
            <person name="Gonzalez J."/>
            <person name="Henrissat B."/>
            <person name="Kuo A."/>
            <person name="Liang C."/>
            <person name="Lipzen A."/>
            <person name="Lutzoni F."/>
            <person name="Magnuson J."/>
            <person name="Mondo S."/>
            <person name="Nolan M."/>
            <person name="Ohm R."/>
            <person name="Pangilinan J."/>
            <person name="Park H.-J."/>
            <person name="Ramirez L."/>
            <person name="Alfaro M."/>
            <person name="Sun H."/>
            <person name="Tritt A."/>
            <person name="Yoshinaga Y."/>
            <person name="Zwiers L.-H."/>
            <person name="Turgeon B."/>
            <person name="Goodwin S."/>
            <person name="Spatafora J."/>
            <person name="Crous P."/>
            <person name="Grigoriev I."/>
        </authorList>
    </citation>
    <scope>NUCLEOTIDE SEQUENCE</scope>
    <source>
        <strain evidence="1">HMLAC05119</strain>
    </source>
</reference>
<gene>
    <name evidence="1" type="ORF">BDU57DRAFT_537233</name>
</gene>
<keyword evidence="2" id="KW-1185">Reference proteome</keyword>
<name>A0A6A5QRW4_AMPQU</name>
<organism evidence="1 2">
    <name type="scientific">Ampelomyces quisqualis</name>
    <name type="common">Powdery mildew agent</name>
    <dbReference type="NCBI Taxonomy" id="50730"/>
    <lineage>
        <taxon>Eukaryota</taxon>
        <taxon>Fungi</taxon>
        <taxon>Dikarya</taxon>
        <taxon>Ascomycota</taxon>
        <taxon>Pezizomycotina</taxon>
        <taxon>Dothideomycetes</taxon>
        <taxon>Pleosporomycetidae</taxon>
        <taxon>Pleosporales</taxon>
        <taxon>Pleosporineae</taxon>
        <taxon>Phaeosphaeriaceae</taxon>
        <taxon>Ampelomyces</taxon>
    </lineage>
</organism>
<protein>
    <submittedName>
        <fullName evidence="1">Uncharacterized protein</fullName>
    </submittedName>
</protein>
<evidence type="ECO:0000313" key="2">
    <source>
        <dbReference type="Proteomes" id="UP000800096"/>
    </source>
</evidence>
<proteinExistence type="predicted"/>
<dbReference type="Proteomes" id="UP000800096">
    <property type="component" value="Unassembled WGS sequence"/>
</dbReference>
<dbReference type="OrthoDB" id="5413827at2759"/>
<evidence type="ECO:0000313" key="1">
    <source>
        <dbReference type="EMBL" id="KAF1917570.1"/>
    </source>
</evidence>
<dbReference type="EMBL" id="ML979134">
    <property type="protein sequence ID" value="KAF1917570.1"/>
    <property type="molecule type" value="Genomic_DNA"/>
</dbReference>
<accession>A0A6A5QRW4</accession>
<dbReference type="AlphaFoldDB" id="A0A6A5QRW4"/>